<reference evidence="2" key="1">
    <citation type="submission" date="2021-06" db="EMBL/GenBank/DDBJ databases">
        <authorList>
            <person name="Kallberg Y."/>
            <person name="Tangrot J."/>
            <person name="Rosling A."/>
        </authorList>
    </citation>
    <scope>NUCLEOTIDE SEQUENCE</scope>
    <source>
        <strain evidence="2">BR232B</strain>
    </source>
</reference>
<dbReference type="SMART" id="SM00220">
    <property type="entry name" value="S_TKc"/>
    <property type="match status" value="1"/>
</dbReference>
<dbReference type="OrthoDB" id="2438138at2759"/>
<dbReference type="AlphaFoldDB" id="A0A9N9DWI9"/>
<dbReference type="GO" id="GO:0004672">
    <property type="term" value="F:protein kinase activity"/>
    <property type="evidence" value="ECO:0007669"/>
    <property type="project" value="InterPro"/>
</dbReference>
<dbReference type="InterPro" id="IPR011009">
    <property type="entry name" value="Kinase-like_dom_sf"/>
</dbReference>
<accession>A0A9N9DWI9</accession>
<gene>
    <name evidence="2" type="ORF">PBRASI_LOCUS10244</name>
</gene>
<dbReference type="GO" id="GO:0005524">
    <property type="term" value="F:ATP binding"/>
    <property type="evidence" value="ECO:0007669"/>
    <property type="project" value="InterPro"/>
</dbReference>
<evidence type="ECO:0000259" key="1">
    <source>
        <dbReference type="SMART" id="SM00220"/>
    </source>
</evidence>
<protein>
    <submittedName>
        <fullName evidence="2">9835_t:CDS:1</fullName>
    </submittedName>
</protein>
<feature type="non-terminal residue" evidence="2">
    <location>
        <position position="474"/>
    </location>
</feature>
<proteinExistence type="predicted"/>
<dbReference type="EMBL" id="CAJVPI010002864">
    <property type="protein sequence ID" value="CAG8650558.1"/>
    <property type="molecule type" value="Genomic_DNA"/>
</dbReference>
<evidence type="ECO:0000313" key="2">
    <source>
        <dbReference type="EMBL" id="CAG8650558.1"/>
    </source>
</evidence>
<feature type="domain" description="Protein kinase" evidence="1">
    <location>
        <begin position="265"/>
        <end position="462"/>
    </location>
</feature>
<dbReference type="SUPFAM" id="SSF56112">
    <property type="entry name" value="Protein kinase-like (PK-like)"/>
    <property type="match status" value="1"/>
</dbReference>
<name>A0A9N9DWI9_9GLOM</name>
<dbReference type="Gene3D" id="1.10.510.10">
    <property type="entry name" value="Transferase(Phosphotransferase) domain 1"/>
    <property type="match status" value="1"/>
</dbReference>
<dbReference type="InterPro" id="IPR000719">
    <property type="entry name" value="Prot_kinase_dom"/>
</dbReference>
<dbReference type="Proteomes" id="UP000789739">
    <property type="component" value="Unassembled WGS sequence"/>
</dbReference>
<keyword evidence="3" id="KW-1185">Reference proteome</keyword>
<evidence type="ECO:0000313" key="3">
    <source>
        <dbReference type="Proteomes" id="UP000789739"/>
    </source>
</evidence>
<comment type="caution">
    <text evidence="2">The sequence shown here is derived from an EMBL/GenBank/DDBJ whole genome shotgun (WGS) entry which is preliminary data.</text>
</comment>
<organism evidence="2 3">
    <name type="scientific">Paraglomus brasilianum</name>
    <dbReference type="NCBI Taxonomy" id="144538"/>
    <lineage>
        <taxon>Eukaryota</taxon>
        <taxon>Fungi</taxon>
        <taxon>Fungi incertae sedis</taxon>
        <taxon>Mucoromycota</taxon>
        <taxon>Glomeromycotina</taxon>
        <taxon>Glomeromycetes</taxon>
        <taxon>Paraglomerales</taxon>
        <taxon>Paraglomeraceae</taxon>
        <taxon>Paraglomus</taxon>
    </lineage>
</organism>
<sequence length="474" mass="53929">DRRSKKPRLDRTFNICQTLIQPFNVAPTLANQIPALINSNLFCKLPVAQDENIRYPELDPYVYCNDRDSVSALSLQISTVLSSRFQDRVRRGGSEDMMHWVMDTLVTEVLGTLAEHLNDALPIDMDRNKKDTGTTTKGNDRPDFLCMLKDVLLFKGEEKPNQEEFGSARMELLTKFNWFDPLSFGTIRFMICYAAAGPKIRFFALDGSARPCTLTELTPKLDLSTPLNRIKVIQTVINIARILVTIVPVLPQSPIPLGLRMKSDETTITFLETLVVKEMPSDYLPYANNVKTRVRFLSNMYKDAKGHRGLVQAVKVNAEKGVYKVTMQTRGLPFQPANERDLQAMIRSVLTGLVRLHDKKYVHRDIRLPNILYAPNAHAGYHYVLIDFEHGGQDGEIVPDILKDWDDNTLHHGKYNMYSDLYQLGKILDTFPRLLSPLGVNMAQQLSNKQLNAKQLLSHQWIQAYVNTLPAAQR</sequence>